<dbReference type="Proteomes" id="UP000501989">
    <property type="component" value="Chromosome"/>
</dbReference>
<dbReference type="AlphaFoldDB" id="A0A6M8MLL0"/>
<keyword evidence="2" id="KW-1185">Reference proteome</keyword>
<dbReference type="KEGG" id="pgg:FX982_03778"/>
<gene>
    <name evidence="1" type="ORF">FX982_03778</name>
</gene>
<evidence type="ECO:0000313" key="1">
    <source>
        <dbReference type="EMBL" id="QKF52786.1"/>
    </source>
</evidence>
<proteinExistence type="predicted"/>
<organism evidence="1 2">
    <name type="scientific">Pseudomonas graminis</name>
    <dbReference type="NCBI Taxonomy" id="158627"/>
    <lineage>
        <taxon>Bacteria</taxon>
        <taxon>Pseudomonadati</taxon>
        <taxon>Pseudomonadota</taxon>
        <taxon>Gammaproteobacteria</taxon>
        <taxon>Pseudomonadales</taxon>
        <taxon>Pseudomonadaceae</taxon>
        <taxon>Pseudomonas</taxon>
    </lineage>
</organism>
<sequence length="67" mass="7834">MSDFGEMQSAIKDHKKRLQAMFGIECPECKRLRPRANPTIMLPQQRCRVDGYRDPRPELNDAQWSSV</sequence>
<name>A0A6M8MLL0_9PSED</name>
<dbReference type="EMBL" id="CP053746">
    <property type="protein sequence ID" value="QKF52786.1"/>
    <property type="molecule type" value="Genomic_DNA"/>
</dbReference>
<dbReference type="RefSeq" id="WP_172612016.1">
    <property type="nucleotide sequence ID" value="NZ_CP053746.1"/>
</dbReference>
<accession>A0A6M8MLL0</accession>
<reference evidence="2" key="1">
    <citation type="submission" date="2019-12" db="EMBL/GenBank/DDBJ databases">
        <title>Endophytic bacteria associated with Panax ginseng seedlings.</title>
        <authorList>
            <person name="Park J.M."/>
            <person name="Shin R."/>
            <person name="Jo S.H."/>
        </authorList>
    </citation>
    <scope>NUCLEOTIDE SEQUENCE [LARGE SCALE GENOMIC DNA]</scope>
    <source>
        <strain evidence="2">PgKB30</strain>
    </source>
</reference>
<evidence type="ECO:0000313" key="2">
    <source>
        <dbReference type="Proteomes" id="UP000501989"/>
    </source>
</evidence>
<protein>
    <submittedName>
        <fullName evidence="1">Uncharacterized protein</fullName>
    </submittedName>
</protein>